<reference evidence="1 2" key="1">
    <citation type="submission" date="2018-03" db="EMBL/GenBank/DDBJ databases">
        <title>Diversity of phytobeneficial traits revealed by whole-genome analysis of worldwide-isolated phenazine-producing Pseudomonas spp.</title>
        <authorList>
            <person name="Biessy A."/>
            <person name="Novinscak A."/>
            <person name="Blom J."/>
            <person name="Leger G."/>
            <person name="Thomashow L.S."/>
            <person name="Cazorla F.M."/>
            <person name="Josic D."/>
            <person name="Filion M."/>
        </authorList>
    </citation>
    <scope>NUCLEOTIDE SEQUENCE [LARGE SCALE GENOMIC DNA]</scope>
    <source>
        <strain evidence="1 2">ChPhzS24</strain>
    </source>
</reference>
<organism evidence="1 2">
    <name type="scientific">Pseudomonas chlororaphis subsp. aureofaciens</name>
    <dbReference type="NCBI Taxonomy" id="587851"/>
    <lineage>
        <taxon>Bacteria</taxon>
        <taxon>Pseudomonadati</taxon>
        <taxon>Pseudomonadota</taxon>
        <taxon>Gammaproteobacteria</taxon>
        <taxon>Pseudomonadales</taxon>
        <taxon>Pseudomonadaceae</taxon>
        <taxon>Pseudomonas</taxon>
    </lineage>
</organism>
<evidence type="ECO:0000313" key="1">
    <source>
        <dbReference type="EMBL" id="AZE29616.1"/>
    </source>
</evidence>
<protein>
    <submittedName>
        <fullName evidence="1">Uncharacterized protein</fullName>
    </submittedName>
</protein>
<dbReference type="EMBL" id="CP027750">
    <property type="protein sequence ID" value="AZE29616.1"/>
    <property type="molecule type" value="Genomic_DNA"/>
</dbReference>
<name>A0AAD1E6C3_9PSED</name>
<dbReference type="AlphaFoldDB" id="A0AAD1E6C3"/>
<dbReference type="Proteomes" id="UP000280455">
    <property type="component" value="Chromosome"/>
</dbReference>
<evidence type="ECO:0000313" key="2">
    <source>
        <dbReference type="Proteomes" id="UP000280455"/>
    </source>
</evidence>
<gene>
    <name evidence="1" type="ORF">C4K07_2831</name>
</gene>
<proteinExistence type="predicted"/>
<accession>A0AAD1E6C3</accession>
<sequence>MIHVTASSVLTPIPPLKPLQSCSRCRAARGCDRARSARNPDDAVWLTEHMCRSLRLLCSRSQPRCARQRLQSHGGYGIPGVIRGFWCGGDYALTAQSVTDSGKN</sequence>